<evidence type="ECO:0000259" key="4">
    <source>
        <dbReference type="Pfam" id="PF26140"/>
    </source>
</evidence>
<dbReference type="PANTHER" id="PTHR13500:SF0">
    <property type="entry name" value="NUCLEOLAR PRE-RIBOSOMAL-ASSOCIATED PROTEIN 1"/>
    <property type="match status" value="1"/>
</dbReference>
<reference evidence="5" key="1">
    <citation type="journal article" date="2020" name="Fungal Divers.">
        <title>Resolving the Mortierellaceae phylogeny through synthesis of multi-gene phylogenetics and phylogenomics.</title>
        <authorList>
            <person name="Vandepol N."/>
            <person name="Liber J."/>
            <person name="Desiro A."/>
            <person name="Na H."/>
            <person name="Kennedy M."/>
            <person name="Barry K."/>
            <person name="Grigoriev I.V."/>
            <person name="Miller A.N."/>
            <person name="O'Donnell K."/>
            <person name="Stajich J.E."/>
            <person name="Bonito G."/>
        </authorList>
    </citation>
    <scope>NUCLEOTIDE SEQUENCE</scope>
    <source>
        <strain evidence="5">NRRL 6426</strain>
    </source>
</reference>
<dbReference type="SUPFAM" id="SSF48371">
    <property type="entry name" value="ARM repeat"/>
    <property type="match status" value="1"/>
</dbReference>
<dbReference type="InterPro" id="IPR016024">
    <property type="entry name" value="ARM-type_fold"/>
</dbReference>
<dbReference type="Pfam" id="PF16201">
    <property type="entry name" value="NopRA1"/>
    <property type="match status" value="1"/>
</dbReference>
<feature type="domain" description="URB1 central HEAT repeat" evidence="4">
    <location>
        <begin position="756"/>
        <end position="933"/>
    </location>
</feature>
<protein>
    <recommendedName>
        <fullName evidence="7">Nucleolar pre-ribosomal-associated protein 1 C-terminal domain-containing protein</fullName>
    </recommendedName>
</protein>
<dbReference type="Pfam" id="PF11707">
    <property type="entry name" value="Npa1"/>
    <property type="match status" value="1"/>
</dbReference>
<dbReference type="PANTHER" id="PTHR13500">
    <property type="entry name" value="NUCLEOLAR PRERIBOSOMAL-ASSOCIATED PROTEIN 1"/>
    <property type="match status" value="1"/>
</dbReference>
<proteinExistence type="predicted"/>
<keyword evidence="6" id="KW-1185">Reference proteome</keyword>
<dbReference type="InterPro" id="IPR021714">
    <property type="entry name" value="URB1_N"/>
</dbReference>
<dbReference type="GO" id="GO:0005730">
    <property type="term" value="C:nucleolus"/>
    <property type="evidence" value="ECO:0007669"/>
    <property type="project" value="TreeGrafter"/>
</dbReference>
<dbReference type="EMBL" id="JAAAUQ010000502">
    <property type="protein sequence ID" value="KAF9149653.1"/>
    <property type="molecule type" value="Genomic_DNA"/>
</dbReference>
<dbReference type="GO" id="GO:0000466">
    <property type="term" value="P:maturation of 5.8S rRNA from tricistronic rRNA transcript (SSU-rRNA, 5.8S rRNA, LSU-rRNA)"/>
    <property type="evidence" value="ECO:0007669"/>
    <property type="project" value="TreeGrafter"/>
</dbReference>
<evidence type="ECO:0000256" key="1">
    <source>
        <dbReference type="SAM" id="MobiDB-lite"/>
    </source>
</evidence>
<dbReference type="Pfam" id="PF26140">
    <property type="entry name" value="HEAT_URB1"/>
    <property type="match status" value="1"/>
</dbReference>
<evidence type="ECO:0008006" key="7">
    <source>
        <dbReference type="Google" id="ProtNLM"/>
    </source>
</evidence>
<accession>A0A9P5VA23</accession>
<evidence type="ECO:0000313" key="5">
    <source>
        <dbReference type="EMBL" id="KAF9149653.1"/>
    </source>
</evidence>
<evidence type="ECO:0000259" key="3">
    <source>
        <dbReference type="Pfam" id="PF16201"/>
    </source>
</evidence>
<evidence type="ECO:0000313" key="6">
    <source>
        <dbReference type="Proteomes" id="UP000748756"/>
    </source>
</evidence>
<feature type="compositionally biased region" description="Polar residues" evidence="1">
    <location>
        <begin position="642"/>
        <end position="652"/>
    </location>
</feature>
<feature type="domain" description="URB1 N-terminal" evidence="2">
    <location>
        <begin position="209"/>
        <end position="535"/>
    </location>
</feature>
<feature type="domain" description="URB1 C-terminal" evidence="3">
    <location>
        <begin position="1873"/>
        <end position="2067"/>
    </location>
</feature>
<dbReference type="GO" id="GO:0000463">
    <property type="term" value="P:maturation of LSU-rRNA from tricistronic rRNA transcript (SSU-rRNA, 5.8S rRNA, LSU-rRNA)"/>
    <property type="evidence" value="ECO:0007669"/>
    <property type="project" value="TreeGrafter"/>
</dbReference>
<dbReference type="OrthoDB" id="72892at2759"/>
<dbReference type="InterPro" id="IPR032436">
    <property type="entry name" value="URB1_C"/>
</dbReference>
<evidence type="ECO:0000259" key="2">
    <source>
        <dbReference type="Pfam" id="PF11707"/>
    </source>
</evidence>
<organism evidence="5 6">
    <name type="scientific">Linnemannia schmuckeri</name>
    <dbReference type="NCBI Taxonomy" id="64567"/>
    <lineage>
        <taxon>Eukaryota</taxon>
        <taxon>Fungi</taxon>
        <taxon>Fungi incertae sedis</taxon>
        <taxon>Mucoromycota</taxon>
        <taxon>Mortierellomycotina</taxon>
        <taxon>Mortierellomycetes</taxon>
        <taxon>Mortierellales</taxon>
        <taxon>Mortierellaceae</taxon>
        <taxon>Linnemannia</taxon>
    </lineage>
</organism>
<comment type="caution">
    <text evidence="5">The sequence shown here is derived from an EMBL/GenBank/DDBJ whole genome shotgun (WGS) entry which is preliminary data.</text>
</comment>
<gene>
    <name evidence="5" type="ORF">BG015_008549</name>
</gene>
<feature type="compositionally biased region" description="Low complexity" evidence="1">
    <location>
        <begin position="115"/>
        <end position="130"/>
    </location>
</feature>
<feature type="region of interest" description="Disordered" evidence="1">
    <location>
        <begin position="629"/>
        <end position="652"/>
    </location>
</feature>
<dbReference type="InterPro" id="IPR059018">
    <property type="entry name" value="HEAT_URB1"/>
</dbReference>
<dbReference type="Proteomes" id="UP000748756">
    <property type="component" value="Unassembled WGS sequence"/>
</dbReference>
<feature type="region of interest" description="Disordered" evidence="1">
    <location>
        <begin position="94"/>
        <end position="142"/>
    </location>
</feature>
<name>A0A9P5VA23_9FUNG</name>
<dbReference type="InterPro" id="IPR039844">
    <property type="entry name" value="URB1"/>
</dbReference>
<sequence>MQQDELVPISQPLQNLFESGFVDFSRHINIRSLSEALIMPISSITTATQSSGISHLSYISHPGTTNNTNNVVHDELSLEDALQQLSNIDDEQAALEDQSHHAPSQLFYSETPVQTSGTTRGTGDGPRTTSFRGDGNTGSSISSGQSIKIYLTICLAKACFATVTTVDHSLKRLRQQLNVRPNSSDPTESAQATKSLGVVYDYVDESPECTQLFKIWEWQHQLDIRRIEASIIEVLSKLIHQCNTALHRPHAIRLTRSILQNQSRMTCVYKNLSSGRQNTVQATLRLLTAMNHVHHTTTKELKDGFNFSLKALTKLRHMRRKEGETESTNRTDTRTLYVQFLLAFFIRGDATVKKEILEMPDLFQLALKDLPSDPFPLVNQVLLVLTNNIIMDNELSRTSKITFFSTSFLVNLLRLYSRTEPVEGSDQTVATVVHKFMMALCTNPGIGICFQDAAWYPPSILTSTASTEKTSGDGNKIIFNKTLSQLLTHLRPTENMLQQELTVSILTACPELVRVFWQKASIQLEPRLSARWLANMTLLHKITEIPVPNLYLQHTGLFASHPPPVSTIIENILPSAANRTILGKGLQHSSMLVRYFTIVELAAVFQKAEQVVTVMQSAVKTLAMNEEELSASDESADMAEVPTSTKSSDPPAQQWASAITSLMAELRRRVPDIQIIIMLHNGIQSLAQSEAESEESIRTNLFNNGVLRLIKYYQQFLPQAVSEAKFDIGKLIPSDFSTVQAGTLIHLLELLLELNDFRWSNKSLDGSSYLNKLLALLLTTEHPHIKALTGRLVSKLLGESILFQHDPSEASLWIESIPISNYGRPQLVEDQNQFLHFFDDCVARCLRTPYKYVDQSSAIMKALQDTSVMDIDASNDIRHTLSNSQHQDVMRPYSPLLMTVLEQFQHVYAKDKVVAASIAAFLNRLMPTLTWNQNRTAAHAVGCLRRIQEPTTQELDAIIKLNQDKRSHISQLGSPEYLAMAYEGLKESGASTTATNFKPSKKVDDAALLQLLKSSDRTTFATELQGQCAAGVARNFKQVVEYAIDSRELTNALVDYIRTRYPFAGSIYDFADIAALLEQSDRDNEMEQDPVHDFLQELPFPSLFCNTRPSDLSNAAVQALLKHSIGRTEPRLLIIYSNLIIRQLASWISSGSADDDAVNAAFTLLTFLLDCSRTEETVFEEFKSRLSENFILRELYLPQLQTHKPKSLDTFDARVVDILIASTKSTATAGSRKTAASDVLLTSHFVRKTVERVMHELESMKKSGEKALQPMTVNYFSKLAALCTSSDLTMILEALLKLHGQAKFSATATFNALLSTILKSLTRQGSSASAIPVHSTAALMDLWRSQPSEELDAIVLDVIQGRLWPNAMAHTAFHLDLSTPGVFDQALDSLHSSSLSDLDHSLVDFILKNSNPKRNLILSALLTCSASFRQKFATKMLAFSKKDLEKRMEDTGFFVLLHAYFHRLSTSQDNQRFQWSASASQEDRQAVKALQPLLLPKMVQHIVELSANARESAFSSSAPLLVADAAAILVSLTTKPADQKQVDLVWSLVESIPKIGLESIGLLDTLLDTTKDVMGELEQESRQNRLARWFEETARRLIVTLDKNGDAQWLGPVCDRLYSILEKHVEERKQSIDQKVLFELVSFAIEKALDNVELVRFSAFLAKHYYVETSQSSVLPQILQTLFKHRQFSSLAMATAPTIKHAVPENLKTRLAIVQLIYTLTCLEPKTCCKAGFLPMLLSCYSASTTVADQLLLAVLRITESQTAGSISNRAPVWGSGTENAKSSGALFGQAMMTESLDLIDPSMMIVSATQFPIDRELESEAPLVTKQDYDEEVVKHQPTPIYDPCFMLPLFGTYMAFGGLLDIRRFIEVNGLGYIIVALSSSDENMRFAAYSLLDDFYPLLSQSTMREKNQLLLLMDALRNAIVERDDGMAPPRIPAVITAFVTQALTTLLKPDHFMYPHVNKFCLQRPVIDLEDIPMFYSMFNSSSDNHRKERVWMLRLLATSLKTSEDYKLFRRRHVVDLLVAFFNSQLAEPLSKKIVVEILFNAAAIPKASLQLITQSAFLSWIHSLSAINPMNSDNEFALVPARLLVRTVLSCPKGNIRWMNGIWKNQVSSIATTLLRQLSIVKVTGSNLTWALASLESILEIFAFLKTSQETDLSSTEESSATENKSDSESHLLQKTLFTPSHAEQFLQILLACEQAMVVSEDQCPVKVPASLDSLKERIPKRSDPLESLYRIDPVPVQSHSRIVRLGLDLVGQQQQQQPFSSSSSHKDIILSRALCYRIQEAIEMARLGENATN</sequence>